<sequence>MNSSEIELPYPKSSHVTNHWKLLYAFKKLKATIINQPQLETSQEKEKHWQCYVTLAFRRYIIFVSGLKYLFNIVEVGDNVSEETAVEGKDKESDTHDKQEEFGELMDKLLPPLDVIMIWHSFMLNPKSYLGNMTCNQMDYLLNYSFPLDKIAASISESSFLFSPDQEQKGNFMIVVDEAMDTLGLDENFGYDSYEIKPLQDLTLPIYCPCGELLVRAPLTKQGTGFADKSFRMENVDQCQCAMGPVLTMDILRKRKFLYDRDLFDVLPTCYKYYGPKDLGFKTSTDTLFRDSNNSTRCILRHPMEDKELKFFIRDLFIKKALAKEDLLVLRDYVELNPVSLTVPQTPSTFQVHEDLVVAVLRNDRFVDQITMDDLSENPYDTSIIPRAIIRYDNFFRLMRDWPGMVIPTLDIDLVWHTHLLNFPSYSEYSKVVAGQIIGHHDKIDEEKLDKLWDKSCELYKTKYGEQLSLCSCPYCSIDRSPKGMFSFSRILFSKPPPPKDPFIDDHFYHISYHNVTESPPQDPHDIMKKQSQTIEFPWRTLKQPTDYVNDPFVNFEAEDVALGDFYKSSSLYDSASVVYSNSFSSYAYKNVEYSEPRNLGVFYAPYGFGGNGLGTWNEEF</sequence>
<accession>A0ACA9Y902</accession>
<name>A0ACA9Y902_9ASCO</name>
<dbReference type="EMBL" id="CALSDN010000006">
    <property type="protein sequence ID" value="CAH6721461.1"/>
    <property type="molecule type" value="Genomic_DNA"/>
</dbReference>
<evidence type="ECO:0000313" key="2">
    <source>
        <dbReference type="Proteomes" id="UP001152531"/>
    </source>
</evidence>
<keyword evidence="2" id="KW-1185">Reference proteome</keyword>
<reference evidence="1" key="1">
    <citation type="submission" date="2022-06" db="EMBL/GenBank/DDBJ databases">
        <authorList>
            <person name="Legras J.-L."/>
            <person name="Devillers H."/>
            <person name="Grondin C."/>
        </authorList>
    </citation>
    <scope>NUCLEOTIDE SEQUENCE</scope>
    <source>
        <strain evidence="1">CLIB 1444</strain>
    </source>
</reference>
<evidence type="ECO:0000313" key="1">
    <source>
        <dbReference type="EMBL" id="CAH6721461.1"/>
    </source>
</evidence>
<gene>
    <name evidence="1" type="ORF">CLIB1444_06S02696</name>
</gene>
<proteinExistence type="predicted"/>
<organism evidence="1 2">
    <name type="scientific">[Candida] jaroonii</name>
    <dbReference type="NCBI Taxonomy" id="467808"/>
    <lineage>
        <taxon>Eukaryota</taxon>
        <taxon>Fungi</taxon>
        <taxon>Dikarya</taxon>
        <taxon>Ascomycota</taxon>
        <taxon>Saccharomycotina</taxon>
        <taxon>Pichiomycetes</taxon>
        <taxon>Debaryomycetaceae</taxon>
        <taxon>Yamadazyma</taxon>
    </lineage>
</organism>
<comment type="caution">
    <text evidence="1">The sequence shown here is derived from an EMBL/GenBank/DDBJ whole genome shotgun (WGS) entry which is preliminary data.</text>
</comment>
<dbReference type="Proteomes" id="UP001152531">
    <property type="component" value="Unassembled WGS sequence"/>
</dbReference>
<protein>
    <submittedName>
        <fullName evidence="1">Uncharacterized protein</fullName>
    </submittedName>
</protein>